<evidence type="ECO:0000313" key="3">
    <source>
        <dbReference type="Proteomes" id="UP000478546"/>
    </source>
</evidence>
<dbReference type="Gene3D" id="3.90.550.10">
    <property type="entry name" value="Spore Coat Polysaccharide Biosynthesis Protein SpsA, Chain A"/>
    <property type="match status" value="1"/>
</dbReference>
<dbReference type="RefSeq" id="WP_162347575.1">
    <property type="nucleotide sequence ID" value="NZ_JAAEAA010000028.1"/>
</dbReference>
<dbReference type="InterPro" id="IPR029044">
    <property type="entry name" value="Nucleotide-diphossugar_trans"/>
</dbReference>
<dbReference type="Proteomes" id="UP000478546">
    <property type="component" value="Unassembled WGS sequence"/>
</dbReference>
<comment type="caution">
    <text evidence="2">The sequence shown here is derived from an EMBL/GenBank/DDBJ whole genome shotgun (WGS) entry which is preliminary data.</text>
</comment>
<accession>A0A6B2H9R9</accession>
<proteinExistence type="predicted"/>
<dbReference type="InterPro" id="IPR001173">
    <property type="entry name" value="Glyco_trans_2-like"/>
</dbReference>
<name>A0A6B2H9R9_9BACT</name>
<dbReference type="AlphaFoldDB" id="A0A6B2H9R9"/>
<dbReference type="GO" id="GO:0016740">
    <property type="term" value="F:transferase activity"/>
    <property type="evidence" value="ECO:0007669"/>
    <property type="project" value="UniProtKB-KW"/>
</dbReference>
<keyword evidence="2" id="KW-0808">Transferase</keyword>
<dbReference type="PANTHER" id="PTHR43179:SF7">
    <property type="entry name" value="RHAMNOSYLTRANSFERASE WBBL"/>
    <property type="match status" value="1"/>
</dbReference>
<gene>
    <name evidence="2" type="ORF">GWO68_16450</name>
</gene>
<keyword evidence="3" id="KW-1185">Reference proteome</keyword>
<dbReference type="CDD" id="cd04186">
    <property type="entry name" value="GT_2_like_c"/>
    <property type="match status" value="1"/>
</dbReference>
<evidence type="ECO:0000259" key="1">
    <source>
        <dbReference type="Pfam" id="PF00535"/>
    </source>
</evidence>
<dbReference type="EMBL" id="JAAEAA010000028">
    <property type="protein sequence ID" value="NDK57517.1"/>
    <property type="molecule type" value="Genomic_DNA"/>
</dbReference>
<dbReference type="PANTHER" id="PTHR43179">
    <property type="entry name" value="RHAMNOSYLTRANSFERASE WBBL"/>
    <property type="match status" value="1"/>
</dbReference>
<evidence type="ECO:0000313" key="2">
    <source>
        <dbReference type="EMBL" id="NDK57517.1"/>
    </source>
</evidence>
<reference evidence="2 3" key="1">
    <citation type="submission" date="2020-01" db="EMBL/GenBank/DDBJ databases">
        <authorList>
            <person name="Kim M.K."/>
        </authorList>
    </citation>
    <scope>NUCLEOTIDE SEQUENCE [LARGE SCALE GENOMIC DNA]</scope>
    <source>
        <strain evidence="2 3">BT213</strain>
    </source>
</reference>
<organism evidence="2 3">
    <name type="scientific">Pontibacter fetidus</name>
    <dbReference type="NCBI Taxonomy" id="2700082"/>
    <lineage>
        <taxon>Bacteria</taxon>
        <taxon>Pseudomonadati</taxon>
        <taxon>Bacteroidota</taxon>
        <taxon>Cytophagia</taxon>
        <taxon>Cytophagales</taxon>
        <taxon>Hymenobacteraceae</taxon>
        <taxon>Pontibacter</taxon>
    </lineage>
</organism>
<dbReference type="SUPFAM" id="SSF53448">
    <property type="entry name" value="Nucleotide-diphospho-sugar transferases"/>
    <property type="match status" value="1"/>
</dbReference>
<feature type="domain" description="Glycosyltransferase 2-like" evidence="1">
    <location>
        <begin position="4"/>
        <end position="133"/>
    </location>
</feature>
<sequence length="265" mass="30521">MKVSIVIVTMNHLSKLKNLLDSLFGKEQTKLKHEVIVVDNCSEDGTVDFVRAEYPNVIVHENEQIKGFAANNNKGVSLAKGEYVFICNPDIIVFPGSIDTLIRYHDRNPSVGIVCPQLLNSDKTYQASVRRFMNAKIIALRVLLKGNDATNNKIVRKYLLDDFDKSKIQPVDWAMGAALVLKRDFYLKLKGFDERFFLYVEDVDLCLRSWKLGFSVVYNPEARMIHDHQRASFNGINRKSIMHLRSMIYFLKKHKLFFSSPSYVH</sequence>
<dbReference type="Pfam" id="PF00535">
    <property type="entry name" value="Glycos_transf_2"/>
    <property type="match status" value="1"/>
</dbReference>
<protein>
    <submittedName>
        <fullName evidence="2">Glycosyltransferase family 2 protein</fullName>
    </submittedName>
</protein>